<comment type="caution">
    <text evidence="2">The sequence shown here is derived from an EMBL/GenBank/DDBJ whole genome shotgun (WGS) entry which is preliminary data.</text>
</comment>
<accession>A0A263D392</accession>
<reference evidence="2 3" key="1">
    <citation type="submission" date="2017-07" db="EMBL/GenBank/DDBJ databases">
        <title>Amycolatopsis antarcticus sp. nov., isolated from the surface of an Antarcticus brown macroalga.</title>
        <authorList>
            <person name="Wang J."/>
            <person name="Leiva S."/>
            <person name="Huang J."/>
            <person name="Huang Y."/>
        </authorList>
    </citation>
    <scope>NUCLEOTIDE SEQUENCE [LARGE SCALE GENOMIC DNA]</scope>
    <source>
        <strain evidence="2 3">AU-G6</strain>
    </source>
</reference>
<organism evidence="2 3">
    <name type="scientific">Amycolatopsis antarctica</name>
    <dbReference type="NCBI Taxonomy" id="1854586"/>
    <lineage>
        <taxon>Bacteria</taxon>
        <taxon>Bacillati</taxon>
        <taxon>Actinomycetota</taxon>
        <taxon>Actinomycetes</taxon>
        <taxon>Pseudonocardiales</taxon>
        <taxon>Pseudonocardiaceae</taxon>
        <taxon>Amycolatopsis</taxon>
    </lineage>
</organism>
<dbReference type="InterPro" id="IPR021005">
    <property type="entry name" value="Znf_CGNR"/>
</dbReference>
<dbReference type="AlphaFoldDB" id="A0A263D392"/>
<dbReference type="PANTHER" id="PTHR35525:SF3">
    <property type="entry name" value="BLL6575 PROTEIN"/>
    <property type="match status" value="1"/>
</dbReference>
<dbReference type="Pfam" id="PF07336">
    <property type="entry name" value="ABATE"/>
    <property type="match status" value="1"/>
</dbReference>
<evidence type="ECO:0000313" key="2">
    <source>
        <dbReference type="EMBL" id="OZM72679.1"/>
    </source>
</evidence>
<dbReference type="RefSeq" id="WP_094863156.1">
    <property type="nucleotide sequence ID" value="NZ_NKYE01000007.1"/>
</dbReference>
<evidence type="ECO:0000313" key="3">
    <source>
        <dbReference type="Proteomes" id="UP000242444"/>
    </source>
</evidence>
<name>A0A263D392_9PSEU</name>
<dbReference type="Proteomes" id="UP000242444">
    <property type="component" value="Unassembled WGS sequence"/>
</dbReference>
<sequence>MERGTRLLTGGDGESYQFDPSSFCLELLLTGGPGPYERYEILRRPEALVEWLGGSRLARRAPLLPERLRIRHTELRRITEFRDAMFATMFAVANGGRPSAAEYGFINENAEAPPRPELDPATGTLRWAAPVTGTQVLGAAARDAIELVGERADRLRECRANDCRLLFLDTSRPGARRWCSMQRCGNRNKVKAYRARQD</sequence>
<dbReference type="EMBL" id="NKYE01000007">
    <property type="protein sequence ID" value="OZM72679.1"/>
    <property type="molecule type" value="Genomic_DNA"/>
</dbReference>
<dbReference type="OrthoDB" id="123307at2"/>
<dbReference type="Gene3D" id="1.10.3300.10">
    <property type="entry name" value="Jann2411-like domain"/>
    <property type="match status" value="1"/>
</dbReference>
<dbReference type="InParanoid" id="A0A263D392"/>
<keyword evidence="3" id="KW-1185">Reference proteome</keyword>
<evidence type="ECO:0000259" key="1">
    <source>
        <dbReference type="Pfam" id="PF11706"/>
    </source>
</evidence>
<dbReference type="SUPFAM" id="SSF160904">
    <property type="entry name" value="Jann2411-like"/>
    <property type="match status" value="1"/>
</dbReference>
<dbReference type="Pfam" id="PF11706">
    <property type="entry name" value="zf-CGNR"/>
    <property type="match status" value="1"/>
</dbReference>
<gene>
    <name evidence="2" type="ORF">CFN78_13700</name>
</gene>
<feature type="domain" description="Zinc finger CGNR" evidence="1">
    <location>
        <begin position="154"/>
        <end position="197"/>
    </location>
</feature>
<dbReference type="InterPro" id="IPR010852">
    <property type="entry name" value="ABATE"/>
</dbReference>
<dbReference type="PANTHER" id="PTHR35525">
    <property type="entry name" value="BLL6575 PROTEIN"/>
    <property type="match status" value="1"/>
</dbReference>
<protein>
    <recommendedName>
        <fullName evidence="1">Zinc finger CGNR domain-containing protein</fullName>
    </recommendedName>
</protein>
<proteinExistence type="predicted"/>
<dbReference type="InterPro" id="IPR023286">
    <property type="entry name" value="ABATE_dom_sf"/>
</dbReference>